<dbReference type="NCBIfam" id="TIGR04183">
    <property type="entry name" value="Por_Secre_tail"/>
    <property type="match status" value="1"/>
</dbReference>
<evidence type="ECO:0000259" key="4">
    <source>
        <dbReference type="Pfam" id="PF02018"/>
    </source>
</evidence>
<evidence type="ECO:0000313" key="6">
    <source>
        <dbReference type="EMBL" id="PXY46397.1"/>
    </source>
</evidence>
<dbReference type="Pfam" id="PF18962">
    <property type="entry name" value="Por_Secre_tail"/>
    <property type="match status" value="1"/>
</dbReference>
<evidence type="ECO:0000313" key="7">
    <source>
        <dbReference type="Proteomes" id="UP000247681"/>
    </source>
</evidence>
<keyword evidence="7" id="KW-1185">Reference proteome</keyword>
<dbReference type="EMBL" id="QJHL01000001">
    <property type="protein sequence ID" value="PXY46397.1"/>
    <property type="molecule type" value="Genomic_DNA"/>
</dbReference>
<dbReference type="Proteomes" id="UP000247681">
    <property type="component" value="Unassembled WGS sequence"/>
</dbReference>
<evidence type="ECO:0000256" key="1">
    <source>
        <dbReference type="ARBA" id="ARBA00022729"/>
    </source>
</evidence>
<feature type="chain" id="PRO_5015907122" description="Secretion system C-terminal sorting domain-containing protein" evidence="3">
    <location>
        <begin position="27"/>
        <end position="399"/>
    </location>
</feature>
<feature type="domain" description="Secretion system C-terminal sorting" evidence="5">
    <location>
        <begin position="322"/>
        <end position="398"/>
    </location>
</feature>
<dbReference type="AlphaFoldDB" id="A0A2V4C5Y7"/>
<protein>
    <recommendedName>
        <fullName evidence="8">Secretion system C-terminal sorting domain-containing protein</fullName>
    </recommendedName>
</protein>
<evidence type="ECO:0008006" key="8">
    <source>
        <dbReference type="Google" id="ProtNLM"/>
    </source>
</evidence>
<keyword evidence="1 3" id="KW-0732">Signal</keyword>
<name>A0A2V4C5Y7_9FLAO</name>
<accession>A0A2V4C5Y7</accession>
<evidence type="ECO:0000256" key="2">
    <source>
        <dbReference type="ARBA" id="ARBA00022801"/>
    </source>
</evidence>
<comment type="caution">
    <text evidence="6">The sequence shown here is derived from an EMBL/GenBank/DDBJ whole genome shotgun (WGS) entry which is preliminary data.</text>
</comment>
<evidence type="ECO:0000259" key="5">
    <source>
        <dbReference type="Pfam" id="PF18962"/>
    </source>
</evidence>
<dbReference type="OrthoDB" id="1652165at2"/>
<dbReference type="InterPro" id="IPR026444">
    <property type="entry name" value="Secre_tail"/>
</dbReference>
<gene>
    <name evidence="6" type="ORF">DMB68_04250</name>
</gene>
<reference evidence="6 7" key="1">
    <citation type="submission" date="2018-05" db="EMBL/GenBank/DDBJ databases">
        <title>Flavobacterium sp. strain IMCC34758, incomplete genome.</title>
        <authorList>
            <person name="Joung Y."/>
        </authorList>
    </citation>
    <scope>NUCLEOTIDE SEQUENCE [LARGE SCALE GENOMIC DNA]</scope>
    <source>
        <strain evidence="6 7">IMCC34758</strain>
    </source>
</reference>
<dbReference type="Pfam" id="PF02018">
    <property type="entry name" value="CBM_4_9"/>
    <property type="match status" value="1"/>
</dbReference>
<dbReference type="GO" id="GO:0016798">
    <property type="term" value="F:hydrolase activity, acting on glycosyl bonds"/>
    <property type="evidence" value="ECO:0007669"/>
    <property type="project" value="InterPro"/>
</dbReference>
<dbReference type="InterPro" id="IPR003305">
    <property type="entry name" value="CenC_carb-bd"/>
</dbReference>
<keyword evidence="2" id="KW-0378">Hydrolase</keyword>
<sequence length="399" mass="41882">MKRKLLKKESLSCFALLLFGLNFSFGQQTIGQFPVMDGGFESQVISNIGSITPHATDWTISTSPASVTRDIITNAAAARSGNKYVSFSNAASGSTRLQSPIASTLAVSTQYTVQYYFKAAVSPLAYLTGAIYINGAGANAAIVPKPAAFVANTWIKASATFTTTATAGASRFASPRINGTTNTTDIINIDDFVVYAGPLDETAPDAPSAPTVNGLDVSWTAPATGVDGGGYVVVRYATLPAADNDPKQNGIYKVGNTLTEGTGSLVGTVVYVGTGTSFTDPVAGSVSGSDFYKVYAVDKAFNYSLETTLETNEWSLENPISIYPAPVKENRFTISLPASISGKVAVGIYNISGQLVYKTDVADAINSIEVRPSQVLTAGVYILKVENNGNTSTQKILIN</sequence>
<dbReference type="RefSeq" id="WP_110345405.1">
    <property type="nucleotide sequence ID" value="NZ_QJHL01000001.1"/>
</dbReference>
<dbReference type="Gene3D" id="2.60.120.260">
    <property type="entry name" value="Galactose-binding domain-like"/>
    <property type="match status" value="1"/>
</dbReference>
<evidence type="ECO:0000256" key="3">
    <source>
        <dbReference type="SAM" id="SignalP"/>
    </source>
</evidence>
<feature type="domain" description="CBM-cenC" evidence="4">
    <location>
        <begin position="38"/>
        <end position="172"/>
    </location>
</feature>
<organism evidence="6 7">
    <name type="scientific">Flavobacterium hydrophilum</name>
    <dbReference type="NCBI Taxonomy" id="2211445"/>
    <lineage>
        <taxon>Bacteria</taxon>
        <taxon>Pseudomonadati</taxon>
        <taxon>Bacteroidota</taxon>
        <taxon>Flavobacteriia</taxon>
        <taxon>Flavobacteriales</taxon>
        <taxon>Flavobacteriaceae</taxon>
        <taxon>Flavobacterium</taxon>
    </lineage>
</organism>
<feature type="signal peptide" evidence="3">
    <location>
        <begin position="1"/>
        <end position="26"/>
    </location>
</feature>
<proteinExistence type="predicted"/>